<sequence length="148" mass="16272">MSLSTFTPVHSGRNRSSLFDSSQPSKSSKKIKTEDQTKSVDRSTQNSAKLGWAGSGTPWTCSFLCELILALLNLEGDFRLVTTDIIPVRSGTGRRAISVQLYEHGDQMLSVGACREGTQGFESCVPIIMNGSRKGLAEMLFRTIFHHM</sequence>
<proteinExistence type="predicted"/>
<accession>A0AAP0IAM4</accession>
<evidence type="ECO:0000313" key="3">
    <source>
        <dbReference type="Proteomes" id="UP001419268"/>
    </source>
</evidence>
<evidence type="ECO:0000313" key="2">
    <source>
        <dbReference type="EMBL" id="KAK9111603.1"/>
    </source>
</evidence>
<feature type="compositionally biased region" description="Low complexity" evidence="1">
    <location>
        <begin position="16"/>
        <end position="26"/>
    </location>
</feature>
<reference evidence="2 3" key="1">
    <citation type="submission" date="2024-01" db="EMBL/GenBank/DDBJ databases">
        <title>Genome assemblies of Stephania.</title>
        <authorList>
            <person name="Yang L."/>
        </authorList>
    </citation>
    <scope>NUCLEOTIDE SEQUENCE [LARGE SCALE GENOMIC DNA]</scope>
    <source>
        <strain evidence="2">JXDWG</strain>
        <tissue evidence="2">Leaf</tissue>
    </source>
</reference>
<evidence type="ECO:0000256" key="1">
    <source>
        <dbReference type="SAM" id="MobiDB-lite"/>
    </source>
</evidence>
<gene>
    <name evidence="2" type="ORF">Scep_019122</name>
</gene>
<feature type="compositionally biased region" description="Basic and acidic residues" evidence="1">
    <location>
        <begin position="31"/>
        <end position="41"/>
    </location>
</feature>
<dbReference type="Proteomes" id="UP001419268">
    <property type="component" value="Unassembled WGS sequence"/>
</dbReference>
<name>A0AAP0IAM4_9MAGN</name>
<keyword evidence="3" id="KW-1185">Reference proteome</keyword>
<feature type="region of interest" description="Disordered" evidence="1">
    <location>
        <begin position="1"/>
        <end position="51"/>
    </location>
</feature>
<dbReference type="EMBL" id="JBBNAG010000008">
    <property type="protein sequence ID" value="KAK9111603.1"/>
    <property type="molecule type" value="Genomic_DNA"/>
</dbReference>
<dbReference type="AlphaFoldDB" id="A0AAP0IAM4"/>
<protein>
    <submittedName>
        <fullName evidence="2">Uncharacterized protein</fullName>
    </submittedName>
</protein>
<organism evidence="2 3">
    <name type="scientific">Stephania cephalantha</name>
    <dbReference type="NCBI Taxonomy" id="152367"/>
    <lineage>
        <taxon>Eukaryota</taxon>
        <taxon>Viridiplantae</taxon>
        <taxon>Streptophyta</taxon>
        <taxon>Embryophyta</taxon>
        <taxon>Tracheophyta</taxon>
        <taxon>Spermatophyta</taxon>
        <taxon>Magnoliopsida</taxon>
        <taxon>Ranunculales</taxon>
        <taxon>Menispermaceae</taxon>
        <taxon>Menispermoideae</taxon>
        <taxon>Cissampelideae</taxon>
        <taxon>Stephania</taxon>
    </lineage>
</organism>
<comment type="caution">
    <text evidence="2">The sequence shown here is derived from an EMBL/GenBank/DDBJ whole genome shotgun (WGS) entry which is preliminary data.</text>
</comment>